<evidence type="ECO:0000256" key="3">
    <source>
        <dbReference type="ARBA" id="ARBA00022722"/>
    </source>
</evidence>
<keyword evidence="4" id="KW-0479">Metal-binding</keyword>
<keyword evidence="3" id="KW-0540">Nuclease</keyword>
<organism evidence="9 10">
    <name type="scientific">Luteimonas aestuarii</name>
    <dbReference type="NCBI Taxonomy" id="453837"/>
    <lineage>
        <taxon>Bacteria</taxon>
        <taxon>Pseudomonadati</taxon>
        <taxon>Pseudomonadota</taxon>
        <taxon>Gammaproteobacteria</taxon>
        <taxon>Lysobacterales</taxon>
        <taxon>Lysobacteraceae</taxon>
        <taxon>Luteimonas</taxon>
    </lineage>
</organism>
<sequence>MIAVDAPVLVELLTDGDRADAVEASLRQCLGSGRVVVSDAALAQVSAALRNGADALAALEEMGVHFSAVESKSALRAGEMLRRQRQRGGDARPLADFLVGAHALLQCDGLVTFDTTFHRDYFKGLKLIQPKA</sequence>
<keyword evidence="6" id="KW-0460">Magnesium</keyword>
<dbReference type="OrthoDB" id="9800524at2"/>
<dbReference type="Gene3D" id="3.40.50.1010">
    <property type="entry name" value="5'-nuclease"/>
    <property type="match status" value="1"/>
</dbReference>
<dbReference type="RefSeq" id="WP_133322087.1">
    <property type="nucleotide sequence ID" value="NZ_SMTF01000008.1"/>
</dbReference>
<dbReference type="GO" id="GO:0004518">
    <property type="term" value="F:nuclease activity"/>
    <property type="evidence" value="ECO:0007669"/>
    <property type="project" value="UniProtKB-KW"/>
</dbReference>
<comment type="similarity">
    <text evidence="7">Belongs to the PINc/VapC protein family.</text>
</comment>
<evidence type="ECO:0000256" key="6">
    <source>
        <dbReference type="ARBA" id="ARBA00022842"/>
    </source>
</evidence>
<gene>
    <name evidence="9" type="ORF">E2F46_10785</name>
</gene>
<feature type="domain" description="PIN" evidence="8">
    <location>
        <begin position="2"/>
        <end position="119"/>
    </location>
</feature>
<dbReference type="InterPro" id="IPR029060">
    <property type="entry name" value="PIN-like_dom_sf"/>
</dbReference>
<dbReference type="InterPro" id="IPR050556">
    <property type="entry name" value="Type_II_TA_system_RNase"/>
</dbReference>
<evidence type="ECO:0000313" key="10">
    <source>
        <dbReference type="Proteomes" id="UP000294796"/>
    </source>
</evidence>
<evidence type="ECO:0000256" key="5">
    <source>
        <dbReference type="ARBA" id="ARBA00022801"/>
    </source>
</evidence>
<dbReference type="GO" id="GO:0016787">
    <property type="term" value="F:hydrolase activity"/>
    <property type="evidence" value="ECO:0007669"/>
    <property type="project" value="UniProtKB-KW"/>
</dbReference>
<keyword evidence="5" id="KW-0378">Hydrolase</keyword>
<evidence type="ECO:0000256" key="1">
    <source>
        <dbReference type="ARBA" id="ARBA00001946"/>
    </source>
</evidence>
<dbReference type="EMBL" id="SMTF01000008">
    <property type="protein sequence ID" value="TDK23398.1"/>
    <property type="molecule type" value="Genomic_DNA"/>
</dbReference>
<dbReference type="PANTHER" id="PTHR33653">
    <property type="entry name" value="RIBONUCLEASE VAPC2"/>
    <property type="match status" value="1"/>
</dbReference>
<dbReference type="InterPro" id="IPR002716">
    <property type="entry name" value="PIN_dom"/>
</dbReference>
<evidence type="ECO:0000313" key="9">
    <source>
        <dbReference type="EMBL" id="TDK23398.1"/>
    </source>
</evidence>
<reference evidence="9 10" key="1">
    <citation type="submission" date="2019-03" db="EMBL/GenBank/DDBJ databases">
        <title>Luteimonas zhaokaii sp.nov., isolated from the rectal contents of Plateau pika in Yushu, Qinghai Province, China.</title>
        <authorList>
            <person name="Zhang G."/>
        </authorList>
    </citation>
    <scope>NUCLEOTIDE SEQUENCE [LARGE SCALE GENOMIC DNA]</scope>
    <source>
        <strain evidence="9 10">B9</strain>
    </source>
</reference>
<comment type="cofactor">
    <cofactor evidence="1">
        <name>Mg(2+)</name>
        <dbReference type="ChEBI" id="CHEBI:18420"/>
    </cofactor>
</comment>
<dbReference type="PANTHER" id="PTHR33653:SF1">
    <property type="entry name" value="RIBONUCLEASE VAPC2"/>
    <property type="match status" value="1"/>
</dbReference>
<dbReference type="Pfam" id="PF01850">
    <property type="entry name" value="PIN"/>
    <property type="match status" value="1"/>
</dbReference>
<keyword evidence="2" id="KW-1277">Toxin-antitoxin system</keyword>
<evidence type="ECO:0000256" key="2">
    <source>
        <dbReference type="ARBA" id="ARBA00022649"/>
    </source>
</evidence>
<proteinExistence type="inferred from homology"/>
<dbReference type="AlphaFoldDB" id="A0A4R5TM14"/>
<evidence type="ECO:0000256" key="7">
    <source>
        <dbReference type="ARBA" id="ARBA00038093"/>
    </source>
</evidence>
<protein>
    <submittedName>
        <fullName evidence="9">PIN domain-containing protein</fullName>
    </submittedName>
</protein>
<keyword evidence="10" id="KW-1185">Reference proteome</keyword>
<accession>A0A4R5TM14</accession>
<name>A0A4R5TM14_9GAMM</name>
<comment type="caution">
    <text evidence="9">The sequence shown here is derived from an EMBL/GenBank/DDBJ whole genome shotgun (WGS) entry which is preliminary data.</text>
</comment>
<dbReference type="SUPFAM" id="SSF88723">
    <property type="entry name" value="PIN domain-like"/>
    <property type="match status" value="1"/>
</dbReference>
<dbReference type="GO" id="GO:0046872">
    <property type="term" value="F:metal ion binding"/>
    <property type="evidence" value="ECO:0007669"/>
    <property type="project" value="UniProtKB-KW"/>
</dbReference>
<dbReference type="CDD" id="cd09854">
    <property type="entry name" value="PIN_VapC-like"/>
    <property type="match status" value="1"/>
</dbReference>
<evidence type="ECO:0000259" key="8">
    <source>
        <dbReference type="Pfam" id="PF01850"/>
    </source>
</evidence>
<evidence type="ECO:0000256" key="4">
    <source>
        <dbReference type="ARBA" id="ARBA00022723"/>
    </source>
</evidence>
<dbReference type="Proteomes" id="UP000294796">
    <property type="component" value="Unassembled WGS sequence"/>
</dbReference>